<accession>A0AAU9Q0A3</accession>
<dbReference type="Proteomes" id="UP001295420">
    <property type="component" value="Unassembled WGS sequence"/>
</dbReference>
<dbReference type="AlphaFoldDB" id="A0AAU9Q0A3"/>
<comment type="caution">
    <text evidence="1">The sequence shown here is derived from an EMBL/GenBank/DDBJ whole genome shotgun (WGS) entry which is preliminary data.</text>
</comment>
<name>A0AAU9Q0A3_9VIBR</name>
<organism evidence="1 2">
    <name type="scientific">Vibrio owensii</name>
    <dbReference type="NCBI Taxonomy" id="696485"/>
    <lineage>
        <taxon>Bacteria</taxon>
        <taxon>Pseudomonadati</taxon>
        <taxon>Pseudomonadota</taxon>
        <taxon>Gammaproteobacteria</taxon>
        <taxon>Vibrionales</taxon>
        <taxon>Vibrionaceae</taxon>
        <taxon>Vibrio</taxon>
    </lineage>
</organism>
<sequence length="64" mass="7114">MLPNDHFLKNSSTNCTSIQSDFFQFTLSDLLFWVSTVGLMGFSPQALTVLKVPFISNLSKLASK</sequence>
<evidence type="ECO:0000313" key="2">
    <source>
        <dbReference type="Proteomes" id="UP001295420"/>
    </source>
</evidence>
<reference evidence="1" key="1">
    <citation type="submission" date="2022-01" db="EMBL/GenBank/DDBJ databases">
        <authorList>
            <person name="Lagorce A."/>
        </authorList>
    </citation>
    <scope>NUCLEOTIDE SEQUENCE</scope>
    <source>
        <strain evidence="1">Th15_F1_D04</strain>
    </source>
</reference>
<dbReference type="EMBL" id="CAKMTQ010000002">
    <property type="protein sequence ID" value="CAH1522409.1"/>
    <property type="molecule type" value="Genomic_DNA"/>
</dbReference>
<proteinExistence type="predicted"/>
<protein>
    <submittedName>
        <fullName evidence="1">Uncharacterized protein</fullName>
    </submittedName>
</protein>
<gene>
    <name evidence="1" type="ORF">THF1D04_100162</name>
</gene>
<evidence type="ECO:0000313" key="1">
    <source>
        <dbReference type="EMBL" id="CAH1522409.1"/>
    </source>
</evidence>